<dbReference type="HOGENOM" id="CLU_1011808_0_0_1"/>
<sequence>MEDPLQQERKESEYKDPNEEEGGIRRRLRDRDLLRKRKAEAEEKETNQWVYGEESPRKRRAGVSSGAKRRGRPRKAEPLQEISESAAAAAAAAGPAVVVVSEPAQIDPDQTFFTLSAVDAQPASVTAALLPAFESVQSSSLAPAPTPSASTNPTQAPPVPEPASTKAPDEGPITVQDQTPALAPDDPGLVQTPAPSAPPAADVAPPAAPNETKGEDREGQVTIEDLGPDVEEDLSQTKITDEDLNGTTTVDITGQSEVISAPSFSSLPSSQEYLPGNSL</sequence>
<dbReference type="AlphaFoldDB" id="Q4SBQ3"/>
<feature type="compositionally biased region" description="Low complexity" evidence="1">
    <location>
        <begin position="138"/>
        <end position="154"/>
    </location>
</feature>
<feature type="compositionally biased region" description="Basic and acidic residues" evidence="1">
    <location>
        <begin position="1"/>
        <end position="17"/>
    </location>
</feature>
<dbReference type="EMBL" id="CAAE01014665">
    <property type="protein sequence ID" value="CAG01929.1"/>
    <property type="molecule type" value="Genomic_DNA"/>
</dbReference>
<protein>
    <submittedName>
        <fullName evidence="2">(spotted green pufferfish) hypothetical protein</fullName>
    </submittedName>
</protein>
<feature type="compositionally biased region" description="Basic and acidic residues" evidence="1">
    <location>
        <begin position="29"/>
        <end position="46"/>
    </location>
</feature>
<accession>Q4SBQ3</accession>
<evidence type="ECO:0000256" key="1">
    <source>
        <dbReference type="SAM" id="MobiDB-lite"/>
    </source>
</evidence>
<reference evidence="2" key="1">
    <citation type="journal article" date="2004" name="Nature">
        <title>Genome duplication in the teleost fish Tetraodon nigroviridis reveals the early vertebrate proto-karyotype.</title>
        <authorList>
            <person name="Jaillon O."/>
            <person name="Aury J.-M."/>
            <person name="Brunet F."/>
            <person name="Petit J.-L."/>
            <person name="Stange-Thomann N."/>
            <person name="Mauceli E."/>
            <person name="Bouneau L."/>
            <person name="Fischer C."/>
            <person name="Ozouf-Costaz C."/>
            <person name="Bernot A."/>
            <person name="Nicaud S."/>
            <person name="Jaffe D."/>
            <person name="Fisher S."/>
            <person name="Lutfalla G."/>
            <person name="Dossat C."/>
            <person name="Segurens B."/>
            <person name="Dasilva C."/>
            <person name="Salanoubat M."/>
            <person name="Levy M."/>
            <person name="Boudet N."/>
            <person name="Castellano S."/>
            <person name="Anthouard V."/>
            <person name="Jubin C."/>
            <person name="Castelli V."/>
            <person name="Katinka M."/>
            <person name="Vacherie B."/>
            <person name="Biemont C."/>
            <person name="Skalli Z."/>
            <person name="Cattolico L."/>
            <person name="Poulain J."/>
            <person name="De Berardinis V."/>
            <person name="Cruaud C."/>
            <person name="Duprat S."/>
            <person name="Brottier P."/>
            <person name="Coutanceau J.-P."/>
            <person name="Gouzy J."/>
            <person name="Parra G."/>
            <person name="Lardier G."/>
            <person name="Chapple C."/>
            <person name="McKernan K.J."/>
            <person name="McEwan P."/>
            <person name="Bosak S."/>
            <person name="Kellis M."/>
            <person name="Volff J.-N."/>
            <person name="Guigo R."/>
            <person name="Zody M.C."/>
            <person name="Mesirov J."/>
            <person name="Lindblad-Toh K."/>
            <person name="Birren B."/>
            <person name="Nusbaum C."/>
            <person name="Kahn D."/>
            <person name="Robinson-Rechavi M."/>
            <person name="Laudet V."/>
            <person name="Schachter V."/>
            <person name="Quetier F."/>
            <person name="Saurin W."/>
            <person name="Scarpelli C."/>
            <person name="Wincker P."/>
            <person name="Lander E.S."/>
            <person name="Weissenbach J."/>
            <person name="Roest Crollius H."/>
        </authorList>
    </citation>
    <scope>NUCLEOTIDE SEQUENCE [LARGE SCALE GENOMIC DNA]</scope>
</reference>
<feature type="region of interest" description="Disordered" evidence="1">
    <location>
        <begin position="136"/>
        <end position="249"/>
    </location>
</feature>
<reference evidence="2" key="2">
    <citation type="submission" date="2004-02" db="EMBL/GenBank/DDBJ databases">
        <authorList>
            <consortium name="Genoscope"/>
            <consortium name="Whitehead Institute Centre for Genome Research"/>
        </authorList>
    </citation>
    <scope>NUCLEOTIDE SEQUENCE</scope>
</reference>
<proteinExistence type="predicted"/>
<name>Q4SBQ3_TETNG</name>
<gene>
    <name evidence="2" type="ORF">GSTENG00020868001</name>
</gene>
<dbReference type="OrthoDB" id="8945032at2759"/>
<comment type="caution">
    <text evidence="2">The sequence shown here is derived from an EMBL/GenBank/DDBJ whole genome shotgun (WGS) entry which is preliminary data.</text>
</comment>
<feature type="compositionally biased region" description="Basic residues" evidence="1">
    <location>
        <begin position="57"/>
        <end position="73"/>
    </location>
</feature>
<evidence type="ECO:0000313" key="2">
    <source>
        <dbReference type="EMBL" id="CAG01929.1"/>
    </source>
</evidence>
<dbReference type="KEGG" id="tng:GSTEN00020868G001"/>
<feature type="region of interest" description="Disordered" evidence="1">
    <location>
        <begin position="1"/>
        <end position="82"/>
    </location>
</feature>
<organism evidence="2">
    <name type="scientific">Tetraodon nigroviridis</name>
    <name type="common">Spotted green pufferfish</name>
    <name type="synonym">Chelonodon nigroviridis</name>
    <dbReference type="NCBI Taxonomy" id="99883"/>
    <lineage>
        <taxon>Eukaryota</taxon>
        <taxon>Metazoa</taxon>
        <taxon>Chordata</taxon>
        <taxon>Craniata</taxon>
        <taxon>Vertebrata</taxon>
        <taxon>Euteleostomi</taxon>
        <taxon>Actinopterygii</taxon>
        <taxon>Neopterygii</taxon>
        <taxon>Teleostei</taxon>
        <taxon>Neoteleostei</taxon>
        <taxon>Acanthomorphata</taxon>
        <taxon>Eupercaria</taxon>
        <taxon>Tetraodontiformes</taxon>
        <taxon>Tetradontoidea</taxon>
        <taxon>Tetraodontidae</taxon>
        <taxon>Tetraodon</taxon>
    </lineage>
</organism>